<feature type="transmembrane region" description="Helical" evidence="9">
    <location>
        <begin position="231"/>
        <end position="252"/>
    </location>
</feature>
<keyword evidence="3" id="KW-0813">Transport</keyword>
<dbReference type="InterPro" id="IPR011701">
    <property type="entry name" value="MFS"/>
</dbReference>
<comment type="subcellular location">
    <subcellularLocation>
        <location evidence="1">Endomembrane system</location>
        <topology evidence="1">Multi-pass membrane protein</topology>
    </subcellularLocation>
</comment>
<reference evidence="10 11" key="1">
    <citation type="submission" date="2017-12" db="EMBL/GenBank/DDBJ databases">
        <title>Genome Sequence of a Multidrug-Resistant Candida haemulonii Isolate from a Patient with Chronic Leg Ulcers in Israel.</title>
        <authorList>
            <person name="Chow N.A."/>
            <person name="Gade L."/>
            <person name="Batra D."/>
            <person name="Rowe L.A."/>
            <person name="Ben-Ami R."/>
            <person name="Loparev V.N."/>
            <person name="Litvintseva A.P."/>
        </authorList>
    </citation>
    <scope>NUCLEOTIDE SEQUENCE [LARGE SCALE GENOMIC DNA]</scope>
    <source>
        <strain evidence="10 11">B11899</strain>
    </source>
</reference>
<protein>
    <recommendedName>
        <fullName evidence="12">Major facilitator superfamily (MFS) profile domain-containing protein</fullName>
    </recommendedName>
</protein>
<feature type="transmembrane region" description="Helical" evidence="9">
    <location>
        <begin position="108"/>
        <end position="128"/>
    </location>
</feature>
<evidence type="ECO:0000256" key="7">
    <source>
        <dbReference type="ARBA" id="ARBA00023136"/>
    </source>
</evidence>
<dbReference type="InterPro" id="IPR036259">
    <property type="entry name" value="MFS_trans_sf"/>
</dbReference>
<dbReference type="PANTHER" id="PTHR23501:SF92">
    <property type="entry name" value="GLUTATHIONE EXCHANGER 1-RELATED"/>
    <property type="match status" value="1"/>
</dbReference>
<comment type="caution">
    <text evidence="10">The sequence shown here is derived from an EMBL/GenBank/DDBJ whole genome shotgun (WGS) entry which is preliminary data.</text>
</comment>
<evidence type="ECO:0008006" key="12">
    <source>
        <dbReference type="Google" id="ProtNLM"/>
    </source>
</evidence>
<dbReference type="GO" id="GO:0005768">
    <property type="term" value="C:endosome"/>
    <property type="evidence" value="ECO:0007669"/>
    <property type="project" value="TreeGrafter"/>
</dbReference>
<feature type="transmembrane region" description="Helical" evidence="9">
    <location>
        <begin position="600"/>
        <end position="618"/>
    </location>
</feature>
<proteinExistence type="inferred from homology"/>
<accession>A0A2V1AJX1</accession>
<gene>
    <name evidence="10" type="ORF">CXQ85_000889</name>
</gene>
<dbReference type="RefSeq" id="XP_025339547.1">
    <property type="nucleotide sequence ID" value="XM_025484616.1"/>
</dbReference>
<keyword evidence="11" id="KW-1185">Reference proteome</keyword>
<dbReference type="OrthoDB" id="4088837at2759"/>
<dbReference type="Gene3D" id="1.20.1250.20">
    <property type="entry name" value="MFS general substrate transporter like domains"/>
    <property type="match status" value="2"/>
</dbReference>
<feature type="transmembrane region" description="Helical" evidence="9">
    <location>
        <begin position="451"/>
        <end position="470"/>
    </location>
</feature>
<dbReference type="SUPFAM" id="SSF103473">
    <property type="entry name" value="MFS general substrate transporter"/>
    <property type="match status" value="1"/>
</dbReference>
<feature type="transmembrane region" description="Helical" evidence="9">
    <location>
        <begin position="427"/>
        <end position="444"/>
    </location>
</feature>
<evidence type="ECO:0000256" key="8">
    <source>
        <dbReference type="SAM" id="MobiDB-lite"/>
    </source>
</evidence>
<evidence type="ECO:0000313" key="11">
    <source>
        <dbReference type="Proteomes" id="UP000244309"/>
    </source>
</evidence>
<evidence type="ECO:0000256" key="3">
    <source>
        <dbReference type="ARBA" id="ARBA00022448"/>
    </source>
</evidence>
<feature type="compositionally biased region" description="Polar residues" evidence="8">
    <location>
        <begin position="22"/>
        <end position="43"/>
    </location>
</feature>
<feature type="transmembrane region" description="Helical" evidence="9">
    <location>
        <begin position="485"/>
        <end position="504"/>
    </location>
</feature>
<dbReference type="STRING" id="45357.A0A2V1AJX1"/>
<organism evidence="10 11">
    <name type="scientific">Candidozyma haemuli</name>
    <dbReference type="NCBI Taxonomy" id="45357"/>
    <lineage>
        <taxon>Eukaryota</taxon>
        <taxon>Fungi</taxon>
        <taxon>Dikarya</taxon>
        <taxon>Ascomycota</taxon>
        <taxon>Saccharomycotina</taxon>
        <taxon>Pichiomycetes</taxon>
        <taxon>Metschnikowiaceae</taxon>
        <taxon>Candidozyma</taxon>
    </lineage>
</organism>
<feature type="transmembrane region" description="Helical" evidence="9">
    <location>
        <begin position="134"/>
        <end position="153"/>
    </location>
</feature>
<dbReference type="Pfam" id="PF07690">
    <property type="entry name" value="MFS_1"/>
    <property type="match status" value="1"/>
</dbReference>
<feature type="transmembrane region" description="Helical" evidence="9">
    <location>
        <begin position="516"/>
        <end position="534"/>
    </location>
</feature>
<feature type="compositionally biased region" description="Basic and acidic residues" evidence="8">
    <location>
        <begin position="1"/>
        <end position="21"/>
    </location>
</feature>
<evidence type="ECO:0000256" key="9">
    <source>
        <dbReference type="SAM" id="Phobius"/>
    </source>
</evidence>
<dbReference type="EMBL" id="PKFO01000001">
    <property type="protein sequence ID" value="PVH18607.1"/>
    <property type="molecule type" value="Genomic_DNA"/>
</dbReference>
<dbReference type="GO" id="GO:0005774">
    <property type="term" value="C:vacuolar membrane"/>
    <property type="evidence" value="ECO:0007669"/>
    <property type="project" value="TreeGrafter"/>
</dbReference>
<dbReference type="PANTHER" id="PTHR23501">
    <property type="entry name" value="MAJOR FACILITATOR SUPERFAMILY"/>
    <property type="match status" value="1"/>
</dbReference>
<evidence type="ECO:0000256" key="1">
    <source>
        <dbReference type="ARBA" id="ARBA00004127"/>
    </source>
</evidence>
<dbReference type="GO" id="GO:0015343">
    <property type="term" value="F:siderophore-iron transmembrane transporter activity"/>
    <property type="evidence" value="ECO:0007669"/>
    <property type="project" value="TreeGrafter"/>
</dbReference>
<evidence type="ECO:0000313" key="10">
    <source>
        <dbReference type="EMBL" id="PVH18607.1"/>
    </source>
</evidence>
<keyword evidence="5 9" id="KW-1133">Transmembrane helix</keyword>
<feature type="transmembrane region" description="Helical" evidence="9">
    <location>
        <begin position="348"/>
        <end position="365"/>
    </location>
</feature>
<evidence type="ECO:0000256" key="4">
    <source>
        <dbReference type="ARBA" id="ARBA00022692"/>
    </source>
</evidence>
<sequence>MNEEKNLAKGERSSSNEDLMEKTQTSVTSPEHATDSSSDTKSLAESTEVIKSFGVRQTEMVVEQVNTVPLKAVFYFTIFLCLYIMNAGYAVMNVFVGYATDSYKQHSLMSTVGVIRGVVATASVPFYARLSDTYGRLNLLLVAVLFESVGTIIESQATNVQKYAGGVAIQSFGQAGTIMSMQINLSDASTLRYRMLALALVNAQTIINTWSSGEIVESLRGKYSWNFSVGMWAFIFPLVYAPFILFYSWLTYKASKTEPWKKLKQDRRDHFLEGVPNAAKYYKDQPSGEQWYSRYIKLAFFKVVYNLKLIFWYADFIGCLLLAVILGLILVPLTLAGGVSSKWQSGEIIGPLVLGVVLIPGFIFWETKLTKRPMAPLKVMKNRGIWAALFLSIISNLARATVNDYAYPVLHVGMNATPTVATRTPKLAGFVAGVTSVFLGFFVARFNRSKMLILFGCGVMFISMGLFVHFRGSNDGLRAKYFRDGVAIGMCFLGFTQAFLDRLLMVSAQSCTSHEYMAIVSSWFAAFYRVGWTIGNSISGAIWTQRMYHEIEKKMVELGVDTSLALPAYSSPYTFIEEYKWGSPPRRAVSLAYAQVQRNLSITGLCLCVPILAFAFLLRDHRLVDKQNLDDDAFVDVEKNESTANRKKTEMTFTNDKDYVLIFVKRLFRIGSKKSQ</sequence>
<dbReference type="Proteomes" id="UP000244309">
    <property type="component" value="Unassembled WGS sequence"/>
</dbReference>
<dbReference type="VEuPathDB" id="FungiDB:CXQ85_000889"/>
<dbReference type="AlphaFoldDB" id="A0A2V1AJX1"/>
<comment type="similarity">
    <text evidence="2">Belongs to the major facilitator superfamily.</text>
</comment>
<keyword evidence="4 9" id="KW-0812">Transmembrane</keyword>
<dbReference type="GeneID" id="37006220"/>
<name>A0A2V1AJX1_9ASCO</name>
<keyword evidence="6" id="KW-0406">Ion transport</keyword>
<feature type="transmembrane region" description="Helical" evidence="9">
    <location>
        <begin position="72"/>
        <end position="96"/>
    </location>
</feature>
<keyword evidence="7 9" id="KW-0472">Membrane</keyword>
<feature type="transmembrane region" description="Helical" evidence="9">
    <location>
        <begin position="310"/>
        <end position="336"/>
    </location>
</feature>
<evidence type="ECO:0000256" key="2">
    <source>
        <dbReference type="ARBA" id="ARBA00008335"/>
    </source>
</evidence>
<feature type="region of interest" description="Disordered" evidence="8">
    <location>
        <begin position="1"/>
        <end position="43"/>
    </location>
</feature>
<evidence type="ECO:0000256" key="5">
    <source>
        <dbReference type="ARBA" id="ARBA00022989"/>
    </source>
</evidence>
<dbReference type="FunFam" id="1.20.1250.20:FF:000197">
    <property type="entry name" value="Siderophore iron transporter 1"/>
    <property type="match status" value="1"/>
</dbReference>
<dbReference type="GO" id="GO:0005886">
    <property type="term" value="C:plasma membrane"/>
    <property type="evidence" value="ECO:0007669"/>
    <property type="project" value="TreeGrafter"/>
</dbReference>
<evidence type="ECO:0000256" key="6">
    <source>
        <dbReference type="ARBA" id="ARBA00023065"/>
    </source>
</evidence>
<feature type="transmembrane region" description="Helical" evidence="9">
    <location>
        <begin position="385"/>
        <end position="407"/>
    </location>
</feature>